<proteinExistence type="predicted"/>
<feature type="chain" id="PRO_5024819855" evidence="1">
    <location>
        <begin position="33"/>
        <end position="185"/>
    </location>
</feature>
<name>A0A5N6TUQ9_ASPAV</name>
<gene>
    <name evidence="2" type="ORF">BDV25DRAFT_140160</name>
</gene>
<evidence type="ECO:0000313" key="2">
    <source>
        <dbReference type="EMBL" id="KAE8150105.1"/>
    </source>
</evidence>
<evidence type="ECO:0000256" key="1">
    <source>
        <dbReference type="SAM" id="SignalP"/>
    </source>
</evidence>
<keyword evidence="1" id="KW-0732">Signal</keyword>
<feature type="signal peptide" evidence="1">
    <location>
        <begin position="1"/>
        <end position="32"/>
    </location>
</feature>
<keyword evidence="3" id="KW-1185">Reference proteome</keyword>
<dbReference type="PROSITE" id="PS51257">
    <property type="entry name" value="PROKAR_LIPOPROTEIN"/>
    <property type="match status" value="1"/>
</dbReference>
<dbReference type="Proteomes" id="UP000325780">
    <property type="component" value="Unassembled WGS sequence"/>
</dbReference>
<accession>A0A5N6TUQ9</accession>
<dbReference type="OrthoDB" id="5386595at2759"/>
<sequence>MLFLHSRPSIPFFPWILLLACFCRRLLDFVAGVMVIVPNIPERPMNSMLSNWIRQEIREYKFRIIDSSWDQLDRVINNTGLTWRKLDNRVLQFRGSYRPAARYVYFHYCLQVLRRAWKVGPGQRAAFYLTDELGKPFWGTPGRYIAKTMLRSLVEELGMTAQVVQVDGSDDDDTDDDDIDEEGYY</sequence>
<dbReference type="AlphaFoldDB" id="A0A5N6TUQ9"/>
<reference evidence="2 3" key="1">
    <citation type="submission" date="2019-04" db="EMBL/GenBank/DDBJ databases">
        <title>Friends and foes A comparative genomics study of 23 Aspergillus species from section Flavi.</title>
        <authorList>
            <consortium name="DOE Joint Genome Institute"/>
            <person name="Kjaerbolling I."/>
            <person name="Vesth T."/>
            <person name="Frisvad J.C."/>
            <person name="Nybo J.L."/>
            <person name="Theobald S."/>
            <person name="Kildgaard S."/>
            <person name="Isbrandt T."/>
            <person name="Kuo A."/>
            <person name="Sato A."/>
            <person name="Lyhne E.K."/>
            <person name="Kogle M.E."/>
            <person name="Wiebenga A."/>
            <person name="Kun R.S."/>
            <person name="Lubbers R.J."/>
            <person name="Makela M.R."/>
            <person name="Barry K."/>
            <person name="Chovatia M."/>
            <person name="Clum A."/>
            <person name="Daum C."/>
            <person name="Haridas S."/>
            <person name="He G."/>
            <person name="LaButti K."/>
            <person name="Lipzen A."/>
            <person name="Mondo S."/>
            <person name="Riley R."/>
            <person name="Salamov A."/>
            <person name="Simmons B.A."/>
            <person name="Magnuson J.K."/>
            <person name="Henrissat B."/>
            <person name="Mortensen U.H."/>
            <person name="Larsen T.O."/>
            <person name="Devries R.P."/>
            <person name="Grigoriev I.V."/>
            <person name="Machida M."/>
            <person name="Baker S.E."/>
            <person name="Andersen M.R."/>
        </authorList>
    </citation>
    <scope>NUCLEOTIDE SEQUENCE [LARGE SCALE GENOMIC DNA]</scope>
    <source>
        <strain evidence="2 3">IBT 18842</strain>
    </source>
</reference>
<evidence type="ECO:0000313" key="3">
    <source>
        <dbReference type="Proteomes" id="UP000325780"/>
    </source>
</evidence>
<protein>
    <submittedName>
        <fullName evidence="2">Uncharacterized protein</fullName>
    </submittedName>
</protein>
<organism evidence="2 3">
    <name type="scientific">Aspergillus avenaceus</name>
    <dbReference type="NCBI Taxonomy" id="36643"/>
    <lineage>
        <taxon>Eukaryota</taxon>
        <taxon>Fungi</taxon>
        <taxon>Dikarya</taxon>
        <taxon>Ascomycota</taxon>
        <taxon>Pezizomycotina</taxon>
        <taxon>Eurotiomycetes</taxon>
        <taxon>Eurotiomycetidae</taxon>
        <taxon>Eurotiales</taxon>
        <taxon>Aspergillaceae</taxon>
        <taxon>Aspergillus</taxon>
        <taxon>Aspergillus subgen. Circumdati</taxon>
    </lineage>
</organism>
<dbReference type="EMBL" id="ML742103">
    <property type="protein sequence ID" value="KAE8150105.1"/>
    <property type="molecule type" value="Genomic_DNA"/>
</dbReference>